<accession>A0A8S5QU15</accession>
<dbReference type="EMBL" id="BK015727">
    <property type="protein sequence ID" value="DAE22132.1"/>
    <property type="molecule type" value="Genomic_DNA"/>
</dbReference>
<reference evidence="1" key="1">
    <citation type="journal article" date="2021" name="Proc. Natl. Acad. Sci. U.S.A.">
        <title>A Catalog of Tens of Thousands of Viruses from Human Metagenomes Reveals Hidden Associations with Chronic Diseases.</title>
        <authorList>
            <person name="Tisza M.J."/>
            <person name="Buck C.B."/>
        </authorList>
    </citation>
    <scope>NUCLEOTIDE SEQUENCE</scope>
    <source>
        <strain evidence="1">CtX172</strain>
    </source>
</reference>
<organism evidence="1">
    <name type="scientific">Myoviridae sp. ctX172</name>
    <dbReference type="NCBI Taxonomy" id="2826663"/>
    <lineage>
        <taxon>Viruses</taxon>
        <taxon>Duplodnaviria</taxon>
        <taxon>Heunggongvirae</taxon>
        <taxon>Uroviricota</taxon>
        <taxon>Caudoviricetes</taxon>
    </lineage>
</organism>
<evidence type="ECO:0000313" key="1">
    <source>
        <dbReference type="EMBL" id="DAE22132.1"/>
    </source>
</evidence>
<sequence>MFYDLRFRRPQKRPLKLPLFFRVSKRNIHVKQPLRLPKT</sequence>
<protein>
    <submittedName>
        <fullName evidence="1">Uncharacterized protein</fullName>
    </submittedName>
</protein>
<proteinExistence type="predicted"/>
<name>A0A8S5QU15_9CAUD</name>